<protein>
    <submittedName>
        <fullName evidence="2">GNAT family N-acetyltransferase</fullName>
    </submittedName>
</protein>
<evidence type="ECO:0000313" key="3">
    <source>
        <dbReference type="Proteomes" id="UP000236416"/>
    </source>
</evidence>
<dbReference type="EMBL" id="PPTF01000018">
    <property type="protein sequence ID" value="POA99766.1"/>
    <property type="molecule type" value="Genomic_DNA"/>
</dbReference>
<dbReference type="SUPFAM" id="SSF55729">
    <property type="entry name" value="Acyl-CoA N-acyltransferases (Nat)"/>
    <property type="match status" value="1"/>
</dbReference>
<dbReference type="RefSeq" id="WP_103318110.1">
    <property type="nucleotide sequence ID" value="NZ_PPTF01000018.1"/>
</dbReference>
<gene>
    <name evidence="2" type="ORF">C2134_05205</name>
</gene>
<dbReference type="Gene3D" id="3.40.630.30">
    <property type="match status" value="1"/>
</dbReference>
<dbReference type="AlphaFoldDB" id="A0A2K4MRQ4"/>
<name>A0A2K4MRQ4_9NEIS</name>
<accession>A0A2K4MRQ4</accession>
<dbReference type="Pfam" id="PF00583">
    <property type="entry name" value="Acetyltransf_1"/>
    <property type="match status" value="1"/>
</dbReference>
<dbReference type="PROSITE" id="PS51186">
    <property type="entry name" value="GNAT"/>
    <property type="match status" value="1"/>
</dbReference>
<dbReference type="InterPro" id="IPR016181">
    <property type="entry name" value="Acyl_CoA_acyltransferase"/>
</dbReference>
<proteinExistence type="predicted"/>
<dbReference type="CDD" id="cd04301">
    <property type="entry name" value="NAT_SF"/>
    <property type="match status" value="1"/>
</dbReference>
<dbReference type="Proteomes" id="UP000236416">
    <property type="component" value="Unassembled WGS sequence"/>
</dbReference>
<sequence>MSAEFNFSSMAHGLSLRPVRSGDEACINRIYRSARPDLLLIDGEADLIETVQRQQFQVLQMGAGQQFPNAMHFMVERVGSAVGVVMVDFGHNEVRIIFLAMLPEARGKGYGKVVLQGLQQAARQVRCPLAAVVWHNNGQARKLYQSLGFVLEEPGAMADKLVWYPQAESIMVGVSG</sequence>
<keyword evidence="3" id="KW-1185">Reference proteome</keyword>
<dbReference type="GO" id="GO:0016747">
    <property type="term" value="F:acyltransferase activity, transferring groups other than amino-acyl groups"/>
    <property type="evidence" value="ECO:0007669"/>
    <property type="project" value="InterPro"/>
</dbReference>
<evidence type="ECO:0000259" key="1">
    <source>
        <dbReference type="PROSITE" id="PS51186"/>
    </source>
</evidence>
<keyword evidence="2" id="KW-0808">Transferase</keyword>
<feature type="domain" description="N-acetyltransferase" evidence="1">
    <location>
        <begin position="14"/>
        <end position="168"/>
    </location>
</feature>
<dbReference type="InterPro" id="IPR000182">
    <property type="entry name" value="GNAT_dom"/>
</dbReference>
<organism evidence="2 3">
    <name type="scientific">Chromobacterium sinusclupearum</name>
    <dbReference type="NCBI Taxonomy" id="2077146"/>
    <lineage>
        <taxon>Bacteria</taxon>
        <taxon>Pseudomonadati</taxon>
        <taxon>Pseudomonadota</taxon>
        <taxon>Betaproteobacteria</taxon>
        <taxon>Neisseriales</taxon>
        <taxon>Chromobacteriaceae</taxon>
        <taxon>Chromobacterium</taxon>
    </lineage>
</organism>
<evidence type="ECO:0000313" key="2">
    <source>
        <dbReference type="EMBL" id="POA99766.1"/>
    </source>
</evidence>
<comment type="caution">
    <text evidence="2">The sequence shown here is derived from an EMBL/GenBank/DDBJ whole genome shotgun (WGS) entry which is preliminary data.</text>
</comment>
<reference evidence="2 3" key="1">
    <citation type="submission" date="2018-01" db="EMBL/GenBank/DDBJ databases">
        <title>Genomic Sequence of Chromobacterium MWU13-2610 from wild cranberry bogs within the Cape Cod National Seashore.</title>
        <authorList>
            <person name="O'Hara-Hanley K."/>
            <person name="Soby S."/>
            <person name="Harrison A."/>
        </authorList>
    </citation>
    <scope>NUCLEOTIDE SEQUENCE [LARGE SCALE GENOMIC DNA]</scope>
    <source>
        <strain evidence="2 3">MWU13-2610</strain>
    </source>
</reference>